<dbReference type="GO" id="GO:0015920">
    <property type="term" value="P:lipopolysaccharide transport"/>
    <property type="evidence" value="ECO:0007669"/>
    <property type="project" value="TreeGrafter"/>
</dbReference>
<evidence type="ECO:0000256" key="1">
    <source>
        <dbReference type="ARBA" id="ARBA00004429"/>
    </source>
</evidence>
<evidence type="ECO:0000256" key="8">
    <source>
        <dbReference type="ARBA" id="ARBA00023136"/>
    </source>
</evidence>
<proteinExistence type="inferred from homology"/>
<dbReference type="GO" id="GO:0140359">
    <property type="term" value="F:ABC-type transporter activity"/>
    <property type="evidence" value="ECO:0007669"/>
    <property type="project" value="InterPro"/>
</dbReference>
<feature type="transmembrane region" description="Helical" evidence="9">
    <location>
        <begin position="172"/>
        <end position="190"/>
    </location>
</feature>
<sequence length="257" mass="29973">MDGLKELYNYREMLSNLVKKDLRTRYKGSVLGFLWTFVNPLLQLIIYTIAFSTIMRVNVDKFYMYLFIALIPWLFFATSLQTSASCIISNKDLIKKIYFPRLVIPISVVNSAFMNMVFSMVIVFLALIFSGIGIDKNVIFLPIIMILEYLFVLGLSFIFAAINVYFRDLEHILGIITMGWFYITPIVYTIDMIPEKYLGLFYLNPMTRIVTAYRDVLYYKQIPDFASLAIILVWSIVFIILGYILFGKLQKNFVEEL</sequence>
<organism evidence="11 12">
    <name type="scientific">Clostridium chromiireducens</name>
    <dbReference type="NCBI Taxonomy" id="225345"/>
    <lineage>
        <taxon>Bacteria</taxon>
        <taxon>Bacillati</taxon>
        <taxon>Bacillota</taxon>
        <taxon>Clostridia</taxon>
        <taxon>Eubacteriales</taxon>
        <taxon>Clostridiaceae</taxon>
        <taxon>Clostridium</taxon>
    </lineage>
</organism>
<reference evidence="11" key="1">
    <citation type="submission" date="2019-12" db="EMBL/GenBank/DDBJ databases">
        <title>Microbes associate with the intestines of laboratory mice.</title>
        <authorList>
            <person name="Navarre W."/>
            <person name="Wong E."/>
        </authorList>
    </citation>
    <scope>NUCLEOTIDE SEQUENCE</scope>
    <source>
        <strain evidence="11">NM79_F5</strain>
    </source>
</reference>
<feature type="transmembrane region" description="Helical" evidence="9">
    <location>
        <begin position="30"/>
        <end position="50"/>
    </location>
</feature>
<evidence type="ECO:0000256" key="5">
    <source>
        <dbReference type="ARBA" id="ARBA00022519"/>
    </source>
</evidence>
<comment type="caution">
    <text evidence="11">The sequence shown here is derived from an EMBL/GenBank/DDBJ whole genome shotgun (WGS) entry which is preliminary data.</text>
</comment>
<keyword evidence="6 9" id="KW-0812">Transmembrane</keyword>
<evidence type="ECO:0000313" key="11">
    <source>
        <dbReference type="EMBL" id="MVX62878.1"/>
    </source>
</evidence>
<evidence type="ECO:0000313" key="12">
    <source>
        <dbReference type="Proteomes" id="UP000656077"/>
    </source>
</evidence>
<dbReference type="Proteomes" id="UP000656077">
    <property type="component" value="Unassembled WGS sequence"/>
</dbReference>
<dbReference type="InterPro" id="IPR000412">
    <property type="entry name" value="ABC_2_transport"/>
</dbReference>
<evidence type="ECO:0000256" key="4">
    <source>
        <dbReference type="ARBA" id="ARBA00022475"/>
    </source>
</evidence>
<keyword evidence="4 9" id="KW-1003">Cell membrane</keyword>
<dbReference type="InterPro" id="IPR013525">
    <property type="entry name" value="ABC2_TM"/>
</dbReference>
<accession>A0A964RJI0</accession>
<dbReference type="GO" id="GO:0043190">
    <property type="term" value="C:ATP-binding cassette (ABC) transporter complex"/>
    <property type="evidence" value="ECO:0007669"/>
    <property type="project" value="InterPro"/>
</dbReference>
<feature type="domain" description="ABC transmembrane type-2" evidence="10">
    <location>
        <begin position="31"/>
        <end position="249"/>
    </location>
</feature>
<name>A0A964RJI0_9CLOT</name>
<evidence type="ECO:0000256" key="3">
    <source>
        <dbReference type="ARBA" id="ARBA00022448"/>
    </source>
</evidence>
<dbReference type="PANTHER" id="PTHR30413">
    <property type="entry name" value="INNER MEMBRANE TRANSPORT PERMEASE"/>
    <property type="match status" value="1"/>
</dbReference>
<keyword evidence="5" id="KW-0997">Cell inner membrane</keyword>
<feature type="transmembrane region" description="Helical" evidence="9">
    <location>
        <begin position="62"/>
        <end position="81"/>
    </location>
</feature>
<dbReference type="AlphaFoldDB" id="A0A964RJI0"/>
<evidence type="ECO:0000256" key="2">
    <source>
        <dbReference type="ARBA" id="ARBA00007783"/>
    </source>
</evidence>
<dbReference type="RefSeq" id="WP_160358156.1">
    <property type="nucleotide sequence ID" value="NZ_WSRQ01000005.1"/>
</dbReference>
<dbReference type="PROSITE" id="PS51012">
    <property type="entry name" value="ABC_TM2"/>
    <property type="match status" value="1"/>
</dbReference>
<dbReference type="Pfam" id="PF01061">
    <property type="entry name" value="ABC2_membrane"/>
    <property type="match status" value="1"/>
</dbReference>
<comment type="subcellular location">
    <subcellularLocation>
        <location evidence="1">Cell inner membrane</location>
        <topology evidence="1">Multi-pass membrane protein</topology>
    </subcellularLocation>
    <subcellularLocation>
        <location evidence="9">Cell membrane</location>
        <topology evidence="9">Multi-pass membrane protein</topology>
    </subcellularLocation>
</comment>
<dbReference type="PRINTS" id="PR00164">
    <property type="entry name" value="ABC2TRNSPORT"/>
</dbReference>
<dbReference type="InterPro" id="IPR047817">
    <property type="entry name" value="ABC2_TM_bact-type"/>
</dbReference>
<protein>
    <recommendedName>
        <fullName evidence="9">Transport permease protein</fullName>
    </recommendedName>
</protein>
<dbReference type="EMBL" id="WSRQ01000005">
    <property type="protein sequence ID" value="MVX62878.1"/>
    <property type="molecule type" value="Genomic_DNA"/>
</dbReference>
<dbReference type="PANTHER" id="PTHR30413:SF8">
    <property type="entry name" value="TRANSPORT PERMEASE PROTEIN"/>
    <property type="match status" value="1"/>
</dbReference>
<feature type="transmembrane region" description="Helical" evidence="9">
    <location>
        <begin position="225"/>
        <end position="246"/>
    </location>
</feature>
<keyword evidence="7 9" id="KW-1133">Transmembrane helix</keyword>
<gene>
    <name evidence="11" type="ORF">GKZ28_04065</name>
</gene>
<feature type="transmembrane region" description="Helical" evidence="9">
    <location>
        <begin position="138"/>
        <end position="165"/>
    </location>
</feature>
<evidence type="ECO:0000256" key="7">
    <source>
        <dbReference type="ARBA" id="ARBA00022989"/>
    </source>
</evidence>
<evidence type="ECO:0000259" key="10">
    <source>
        <dbReference type="PROSITE" id="PS51012"/>
    </source>
</evidence>
<comment type="similarity">
    <text evidence="2 9">Belongs to the ABC-2 integral membrane protein family.</text>
</comment>
<evidence type="ECO:0000256" key="9">
    <source>
        <dbReference type="RuleBase" id="RU361157"/>
    </source>
</evidence>
<evidence type="ECO:0000256" key="6">
    <source>
        <dbReference type="ARBA" id="ARBA00022692"/>
    </source>
</evidence>
<keyword evidence="3 9" id="KW-0813">Transport</keyword>
<feature type="transmembrane region" description="Helical" evidence="9">
    <location>
        <begin position="102"/>
        <end position="132"/>
    </location>
</feature>
<keyword evidence="8 9" id="KW-0472">Membrane</keyword>